<gene>
    <name evidence="1" type="primary">dnaA</name>
    <name evidence="1" type="ORF">E5358_13610</name>
</gene>
<accession>A0AC61QM34</accession>
<evidence type="ECO:0000313" key="2">
    <source>
        <dbReference type="Proteomes" id="UP000308886"/>
    </source>
</evidence>
<organism evidence="1 2">
    <name type="scientific">Palleniella muris</name>
    <dbReference type="NCBI Taxonomy" id="3038145"/>
    <lineage>
        <taxon>Bacteria</taxon>
        <taxon>Pseudomonadati</taxon>
        <taxon>Bacteroidota</taxon>
        <taxon>Bacteroidia</taxon>
        <taxon>Bacteroidales</taxon>
        <taxon>Prevotellaceae</taxon>
        <taxon>Palleniella</taxon>
    </lineage>
</organism>
<dbReference type="EMBL" id="SRZC01000029">
    <property type="protein sequence ID" value="TGX80158.1"/>
    <property type="molecule type" value="Genomic_DNA"/>
</dbReference>
<sequence>MVADYKLLWEDTQQRILADLSAEGKEEEYNKWFRPVTFESFDTQTHQLLLRVPGRAYIDHIEKNHLRVFAKALIAAYGKGVKLNYRIVVVKEANETVVEASDPEMVAPRANASQKQSKLPEVDPQLAPSLNFKNFIEGESNKLSRSVGLNIAEHPRSSKFNPFFIFGPSGCGKTHLVTAIGLRAKELYPNLRVLYVSARTFRQQYTTAVTENTVNDFIAFYQTLDILIVDDIQEWASQEKTQDTFFHIFDYLFRRGKRIILASDRSPAQLRGMHERLITRFICGATCELMRPNKQLCVDILKNKIAHDGLTGLFSDEVIEYIATTVTGSVRDLQGIINSLMVYSIAGNTEIDMPLTEKVIKRIVSFVDDTQVTLDNIIDSVCLICNVTSQDINSKSRKKDITEARQIVMYLAQTLTNMPATRIGRLVGGRDHSTVAHSCKKVKKALVTDKQLNQLIDKIKKEIKDSTAK</sequence>
<reference evidence="1" key="1">
    <citation type="submission" date="2019-04" db="EMBL/GenBank/DDBJ databases">
        <title>Microbes associate with the intestines of laboratory mice.</title>
        <authorList>
            <person name="Navarre W."/>
            <person name="Wong E."/>
            <person name="Huang K."/>
            <person name="Tropini C."/>
            <person name="Ng K."/>
            <person name="Yu B."/>
        </authorList>
    </citation>
    <scope>NUCLEOTIDE SEQUENCE</scope>
    <source>
        <strain evidence="1">NM73_A23</strain>
    </source>
</reference>
<comment type="caution">
    <text evidence="1">The sequence shown here is derived from an EMBL/GenBank/DDBJ whole genome shotgun (WGS) entry which is preliminary data.</text>
</comment>
<dbReference type="Proteomes" id="UP000308886">
    <property type="component" value="Unassembled WGS sequence"/>
</dbReference>
<protein>
    <submittedName>
        <fullName evidence="1">Chromosomal replication initiator protein DnaA</fullName>
    </submittedName>
</protein>
<proteinExistence type="predicted"/>
<name>A0AC61QM34_9BACT</name>
<keyword evidence="2" id="KW-1185">Reference proteome</keyword>
<evidence type="ECO:0000313" key="1">
    <source>
        <dbReference type="EMBL" id="TGX80158.1"/>
    </source>
</evidence>